<dbReference type="Proteomes" id="UP001231649">
    <property type="component" value="Chromosome 25"/>
</dbReference>
<proteinExistence type="predicted"/>
<reference evidence="1" key="1">
    <citation type="submission" date="2023-03" db="EMBL/GenBank/DDBJ databases">
        <title>Chromosome-level genomes of two armyworms, Mythimna separata and Mythimna loreyi, provide insights into the biosynthesis and reception of sex pheromones.</title>
        <authorList>
            <person name="Zhao H."/>
        </authorList>
    </citation>
    <scope>NUCLEOTIDE SEQUENCE</scope>
    <source>
        <strain evidence="1">BeijingLab</strain>
    </source>
</reference>
<evidence type="ECO:0000313" key="2">
    <source>
        <dbReference type="Proteomes" id="UP001231649"/>
    </source>
</evidence>
<organism evidence="1 2">
    <name type="scientific">Mythimna loreyi</name>
    <dbReference type="NCBI Taxonomy" id="667449"/>
    <lineage>
        <taxon>Eukaryota</taxon>
        <taxon>Metazoa</taxon>
        <taxon>Ecdysozoa</taxon>
        <taxon>Arthropoda</taxon>
        <taxon>Hexapoda</taxon>
        <taxon>Insecta</taxon>
        <taxon>Pterygota</taxon>
        <taxon>Neoptera</taxon>
        <taxon>Endopterygota</taxon>
        <taxon>Lepidoptera</taxon>
        <taxon>Glossata</taxon>
        <taxon>Ditrysia</taxon>
        <taxon>Noctuoidea</taxon>
        <taxon>Noctuidae</taxon>
        <taxon>Noctuinae</taxon>
        <taxon>Hadenini</taxon>
        <taxon>Mythimna</taxon>
    </lineage>
</organism>
<protein>
    <submittedName>
        <fullName evidence="1">Uncharacterized protein</fullName>
    </submittedName>
</protein>
<sequence length="119" mass="13235">MIETLQVGVINNTVAVAVLALMSVMCWLVKVLMLLTIFMQRCEAFYLTVQTVRDSCAVILMSNRSDAERKLCKNVLRLNRASFSKIRVCGLVYADAALQLGLVGQLANYSVVLLQFAFL</sequence>
<keyword evidence="2" id="KW-1185">Reference proteome</keyword>
<accession>A0ACC2Q7P2</accession>
<evidence type="ECO:0000313" key="1">
    <source>
        <dbReference type="EMBL" id="KAJ8708861.1"/>
    </source>
</evidence>
<name>A0ACC2Q7P2_9NEOP</name>
<comment type="caution">
    <text evidence="1">The sequence shown here is derived from an EMBL/GenBank/DDBJ whole genome shotgun (WGS) entry which is preliminary data.</text>
</comment>
<gene>
    <name evidence="1" type="ORF">PYW08_010243</name>
</gene>
<dbReference type="EMBL" id="CM056801">
    <property type="protein sequence ID" value="KAJ8708861.1"/>
    <property type="molecule type" value="Genomic_DNA"/>
</dbReference>